<feature type="region of interest" description="Disordered" evidence="1">
    <location>
        <begin position="1"/>
        <end position="257"/>
    </location>
</feature>
<feature type="compositionally biased region" description="Polar residues" evidence="1">
    <location>
        <begin position="88"/>
        <end position="99"/>
    </location>
</feature>
<feature type="compositionally biased region" description="Polar residues" evidence="1">
    <location>
        <begin position="129"/>
        <end position="152"/>
    </location>
</feature>
<feature type="compositionally biased region" description="Polar residues" evidence="1">
    <location>
        <begin position="42"/>
        <end position="66"/>
    </location>
</feature>
<evidence type="ECO:0000313" key="2">
    <source>
        <dbReference type="EMBL" id="GAA3773583.1"/>
    </source>
</evidence>
<feature type="compositionally biased region" description="Pro residues" evidence="1">
    <location>
        <begin position="157"/>
        <end position="166"/>
    </location>
</feature>
<reference evidence="3" key="1">
    <citation type="journal article" date="2019" name="Int. J. Syst. Evol. Microbiol.">
        <title>The Global Catalogue of Microorganisms (GCM) 10K type strain sequencing project: providing services to taxonomists for standard genome sequencing and annotation.</title>
        <authorList>
            <consortium name="The Broad Institute Genomics Platform"/>
            <consortium name="The Broad Institute Genome Sequencing Center for Infectious Disease"/>
            <person name="Wu L."/>
            <person name="Ma J."/>
        </authorList>
    </citation>
    <scope>NUCLEOTIDE SEQUENCE [LARGE SCALE GENOMIC DNA]</scope>
    <source>
        <strain evidence="3">JCM 17138</strain>
    </source>
</reference>
<feature type="compositionally biased region" description="Polar residues" evidence="1">
    <location>
        <begin position="239"/>
        <end position="250"/>
    </location>
</feature>
<name>A0ABP7GSY1_9ACTN</name>
<feature type="compositionally biased region" description="Low complexity" evidence="1">
    <location>
        <begin position="67"/>
        <end position="87"/>
    </location>
</feature>
<dbReference type="Proteomes" id="UP001501009">
    <property type="component" value="Unassembled WGS sequence"/>
</dbReference>
<sequence>MNHSRCCAYDNGTRSGRSRTTNAERAPPASVSRPAKAAGVDASNNSRSGTSTPNTARIRLTNRTANSEWPPSWKKSSSAPTPSSPSTCANAPHTSSSRTVAGPRPTTPPPPYSGTGNARRSTFPFAVNGNASSTTTADGTMYSGSRAPTNPRTAPATSPPGLPPPTTTYATSRLSPGTSSRATTSACSTPGCDATTASTSPGSIRNPRIFTCSSARPANTNRPSAVHRTRSPVRYIRSPSANGHATNRSADSPARPT</sequence>
<dbReference type="EMBL" id="BAABDE010000002">
    <property type="protein sequence ID" value="GAA3773583.1"/>
    <property type="molecule type" value="Genomic_DNA"/>
</dbReference>
<accession>A0ABP7GSY1</accession>
<keyword evidence="3" id="KW-1185">Reference proteome</keyword>
<gene>
    <name evidence="2" type="ORF">GCM10022403_005880</name>
</gene>
<evidence type="ECO:0000256" key="1">
    <source>
        <dbReference type="SAM" id="MobiDB-lite"/>
    </source>
</evidence>
<proteinExistence type="predicted"/>
<feature type="compositionally biased region" description="Polar residues" evidence="1">
    <location>
        <begin position="211"/>
        <end position="223"/>
    </location>
</feature>
<organism evidence="2 3">
    <name type="scientific">Streptomyces coacervatus</name>
    <dbReference type="NCBI Taxonomy" id="647381"/>
    <lineage>
        <taxon>Bacteria</taxon>
        <taxon>Bacillati</taxon>
        <taxon>Actinomycetota</taxon>
        <taxon>Actinomycetes</taxon>
        <taxon>Kitasatosporales</taxon>
        <taxon>Streptomycetaceae</taxon>
        <taxon>Streptomyces</taxon>
    </lineage>
</organism>
<feature type="compositionally biased region" description="Polar residues" evidence="1">
    <location>
        <begin position="12"/>
        <end position="23"/>
    </location>
</feature>
<protein>
    <submittedName>
        <fullName evidence="2">Uncharacterized protein</fullName>
    </submittedName>
</protein>
<comment type="caution">
    <text evidence="2">The sequence shown here is derived from an EMBL/GenBank/DDBJ whole genome shotgun (WGS) entry which is preliminary data.</text>
</comment>
<feature type="compositionally biased region" description="Low complexity" evidence="1">
    <location>
        <begin position="178"/>
        <end position="189"/>
    </location>
</feature>
<evidence type="ECO:0000313" key="3">
    <source>
        <dbReference type="Proteomes" id="UP001501009"/>
    </source>
</evidence>